<dbReference type="GO" id="GO:0008270">
    <property type="term" value="F:zinc ion binding"/>
    <property type="evidence" value="ECO:0007669"/>
    <property type="project" value="InterPro"/>
</dbReference>
<dbReference type="InterPro" id="IPR036864">
    <property type="entry name" value="Zn2-C6_fun-type_DNA-bd_sf"/>
</dbReference>
<reference evidence="10" key="1">
    <citation type="journal article" date="2015" name="Genome Announc.">
        <title>Genome sequence of the AIDS-associated pathogen Penicillium marneffei (ATCC18224) and its near taxonomic relative Talaromyces stipitatus (ATCC10500).</title>
        <authorList>
            <person name="Nierman W.C."/>
            <person name="Fedorova-Abrams N.D."/>
            <person name="Andrianopoulos A."/>
        </authorList>
    </citation>
    <scope>NUCLEOTIDE SEQUENCE [LARGE SCALE GENOMIC DNA]</scope>
    <source>
        <strain evidence="10">ATCC 18224 / CBS 334.59 / QM 7333</strain>
    </source>
</reference>
<evidence type="ECO:0000256" key="6">
    <source>
        <dbReference type="ARBA" id="ARBA00023242"/>
    </source>
</evidence>
<sequence length="383" mass="40473">MHSVVVETACPIPNPTNLLIMEPLGASGADKKRNKLGYHRTSVACVHCRRRKIRCLVAADDSQGRCENCIRLRKECQFYPVDQQPPTDRKSSRPGGIKMETPSSSADPSIASSSPPPAGLGGGMDPSEIYQYQQLSLHSAATTPEISATGFHPSAGFSVASMGGFANGTTSPVDGVAHPELLPGQTIDPNATYNMGNPSPVMWTQGQMLTAATPHPQQIPTGIPHHPQMLSPAAAAAATSYTVQPDGSIWPAPPPRSMTTIPSQPDMYHPHPHQHAIFATSPAVPPPELKRSMTSPAAAAAGGPQLSPLHSPVSAQIPINYSGQPIQYQHHAPPPPTAQGQPYPPQWNSGMSAIPMADGTYTTIYAPPEHYQMAGPQHPATGP</sequence>
<protein>
    <submittedName>
        <fullName evidence="9">C6 finger domain protein, putative</fullName>
    </submittedName>
</protein>
<evidence type="ECO:0000313" key="9">
    <source>
        <dbReference type="EMBL" id="EEA22727.1"/>
    </source>
</evidence>
<evidence type="ECO:0000256" key="4">
    <source>
        <dbReference type="ARBA" id="ARBA00023125"/>
    </source>
</evidence>
<dbReference type="GO" id="GO:0005634">
    <property type="term" value="C:nucleus"/>
    <property type="evidence" value="ECO:0007669"/>
    <property type="project" value="UniProtKB-SubCell"/>
</dbReference>
<dbReference type="PANTHER" id="PTHR46910:SF3">
    <property type="entry name" value="HALOTOLERANCE PROTEIN 9-RELATED"/>
    <property type="match status" value="1"/>
</dbReference>
<proteinExistence type="predicted"/>
<dbReference type="PROSITE" id="PS00463">
    <property type="entry name" value="ZN2_CY6_FUNGAL_1"/>
    <property type="match status" value="1"/>
</dbReference>
<evidence type="ECO:0000256" key="7">
    <source>
        <dbReference type="SAM" id="MobiDB-lite"/>
    </source>
</evidence>
<dbReference type="GO" id="GO:0000981">
    <property type="term" value="F:DNA-binding transcription factor activity, RNA polymerase II-specific"/>
    <property type="evidence" value="ECO:0007669"/>
    <property type="project" value="InterPro"/>
</dbReference>
<gene>
    <name evidence="9" type="ORF">PMAA_093440</name>
</gene>
<dbReference type="InterPro" id="IPR001138">
    <property type="entry name" value="Zn2Cys6_DnaBD"/>
</dbReference>
<accession>B6QH82</accession>
<dbReference type="VEuPathDB" id="FungiDB:PMAA_093440"/>
<evidence type="ECO:0000256" key="1">
    <source>
        <dbReference type="ARBA" id="ARBA00004123"/>
    </source>
</evidence>
<feature type="compositionally biased region" description="Low complexity" evidence="7">
    <location>
        <begin position="102"/>
        <end position="113"/>
    </location>
</feature>
<keyword evidence="3" id="KW-0805">Transcription regulation</keyword>
<dbReference type="AlphaFoldDB" id="B6QH82"/>
<comment type="subcellular location">
    <subcellularLocation>
        <location evidence="1">Nucleus</location>
    </subcellularLocation>
</comment>
<dbReference type="SMART" id="SM00066">
    <property type="entry name" value="GAL4"/>
    <property type="match status" value="1"/>
</dbReference>
<dbReference type="PhylomeDB" id="B6QH82"/>
<feature type="compositionally biased region" description="Polar residues" evidence="7">
    <location>
        <begin position="313"/>
        <end position="326"/>
    </location>
</feature>
<evidence type="ECO:0000256" key="5">
    <source>
        <dbReference type="ARBA" id="ARBA00023163"/>
    </source>
</evidence>
<dbReference type="GO" id="GO:0003677">
    <property type="term" value="F:DNA binding"/>
    <property type="evidence" value="ECO:0007669"/>
    <property type="project" value="UniProtKB-KW"/>
</dbReference>
<keyword evidence="4" id="KW-0238">DNA-binding</keyword>
<feature type="domain" description="Zn(2)-C6 fungal-type" evidence="8">
    <location>
        <begin position="44"/>
        <end position="78"/>
    </location>
</feature>
<dbReference type="InterPro" id="IPR050987">
    <property type="entry name" value="AtrR-like"/>
</dbReference>
<keyword evidence="5" id="KW-0804">Transcription</keyword>
<name>B6QH82_TALMQ</name>
<keyword evidence="2" id="KW-0479">Metal-binding</keyword>
<dbReference type="Gene3D" id="4.10.240.10">
    <property type="entry name" value="Zn(2)-C6 fungal-type DNA-binding domain"/>
    <property type="match status" value="1"/>
</dbReference>
<dbReference type="Proteomes" id="UP000001294">
    <property type="component" value="Unassembled WGS sequence"/>
</dbReference>
<evidence type="ECO:0000256" key="3">
    <source>
        <dbReference type="ARBA" id="ARBA00023015"/>
    </source>
</evidence>
<evidence type="ECO:0000313" key="10">
    <source>
        <dbReference type="Proteomes" id="UP000001294"/>
    </source>
</evidence>
<evidence type="ECO:0000256" key="2">
    <source>
        <dbReference type="ARBA" id="ARBA00022723"/>
    </source>
</evidence>
<keyword evidence="10" id="KW-1185">Reference proteome</keyword>
<dbReference type="EMBL" id="DS995902">
    <property type="protein sequence ID" value="EEA22727.1"/>
    <property type="molecule type" value="Genomic_DNA"/>
</dbReference>
<dbReference type="Pfam" id="PF00172">
    <property type="entry name" value="Zn_clus"/>
    <property type="match status" value="1"/>
</dbReference>
<dbReference type="SUPFAM" id="SSF57701">
    <property type="entry name" value="Zn2/Cys6 DNA-binding domain"/>
    <property type="match status" value="1"/>
</dbReference>
<dbReference type="OrthoDB" id="4150019at2759"/>
<organism evidence="9 10">
    <name type="scientific">Talaromyces marneffei (strain ATCC 18224 / CBS 334.59 / QM 7333)</name>
    <name type="common">Penicillium marneffei</name>
    <dbReference type="NCBI Taxonomy" id="441960"/>
    <lineage>
        <taxon>Eukaryota</taxon>
        <taxon>Fungi</taxon>
        <taxon>Dikarya</taxon>
        <taxon>Ascomycota</taxon>
        <taxon>Pezizomycotina</taxon>
        <taxon>Eurotiomycetes</taxon>
        <taxon>Eurotiomycetidae</taxon>
        <taxon>Eurotiales</taxon>
        <taxon>Trichocomaceae</taxon>
        <taxon>Talaromyces</taxon>
        <taxon>Talaromyces sect. Talaromyces</taxon>
    </lineage>
</organism>
<dbReference type="HOGENOM" id="CLU_062081_1_0_1"/>
<feature type="compositionally biased region" description="Pro residues" evidence="7">
    <location>
        <begin position="332"/>
        <end position="345"/>
    </location>
</feature>
<keyword evidence="6" id="KW-0539">Nucleus</keyword>
<dbReference type="CDD" id="cd00067">
    <property type="entry name" value="GAL4"/>
    <property type="match status" value="1"/>
</dbReference>
<feature type="region of interest" description="Disordered" evidence="7">
    <location>
        <begin position="81"/>
        <end position="126"/>
    </location>
</feature>
<dbReference type="PROSITE" id="PS50048">
    <property type="entry name" value="ZN2_CY6_FUNGAL_2"/>
    <property type="match status" value="1"/>
</dbReference>
<dbReference type="PANTHER" id="PTHR46910">
    <property type="entry name" value="TRANSCRIPTION FACTOR PDR1"/>
    <property type="match status" value="1"/>
</dbReference>
<evidence type="ECO:0000259" key="8">
    <source>
        <dbReference type="PROSITE" id="PS50048"/>
    </source>
</evidence>
<feature type="region of interest" description="Disordered" evidence="7">
    <location>
        <begin position="279"/>
        <end position="351"/>
    </location>
</feature>